<feature type="signal peptide" evidence="1">
    <location>
        <begin position="1"/>
        <end position="23"/>
    </location>
</feature>
<dbReference type="EMBL" id="CP081296">
    <property type="protein sequence ID" value="QZD92556.1"/>
    <property type="molecule type" value="Genomic_DNA"/>
</dbReference>
<evidence type="ECO:0000313" key="3">
    <source>
        <dbReference type="Proteomes" id="UP000824300"/>
    </source>
</evidence>
<reference evidence="2 3" key="1">
    <citation type="submission" date="2021-08" db="EMBL/GenBank/DDBJ databases">
        <title>Comparative Genomics Analysis of the Genus Qipengyuania Reveals Extensive Genetic Diversity and Metabolic Versatility, Including the Description of Fifteen Novel Species.</title>
        <authorList>
            <person name="Liu Y."/>
        </authorList>
    </citation>
    <scope>NUCLEOTIDE SEQUENCE [LARGE SCALE GENOMIC DNA]</scope>
    <source>
        <strain evidence="2 3">1NDW3</strain>
    </source>
</reference>
<organism evidence="2 3">
    <name type="scientific">Qipengyuania xiapuensis</name>
    <dbReference type="NCBI Taxonomy" id="2867236"/>
    <lineage>
        <taxon>Bacteria</taxon>
        <taxon>Pseudomonadati</taxon>
        <taxon>Pseudomonadota</taxon>
        <taxon>Alphaproteobacteria</taxon>
        <taxon>Sphingomonadales</taxon>
        <taxon>Erythrobacteraceae</taxon>
        <taxon>Qipengyuania</taxon>
    </lineage>
</organism>
<dbReference type="RefSeq" id="WP_221428255.1">
    <property type="nucleotide sequence ID" value="NZ_CP081296.1"/>
</dbReference>
<keyword evidence="1" id="KW-0732">Signal</keyword>
<proteinExistence type="predicted"/>
<evidence type="ECO:0000256" key="1">
    <source>
        <dbReference type="SAM" id="SignalP"/>
    </source>
</evidence>
<sequence length="152" mass="15015">MRRKIVGLAAGACGTALASPVCAEPITFDASLVVTCTLVVTDGTLAPNSDYTSLSSENLGGAAASVTVTALGGDPTLTFDAPTITSTNDVSAATAQIKYSSLDGASQAYTSTQSTSTASDLADVYTVHAKADDAGGFDAGDYSVATVVTCSG</sequence>
<keyword evidence="3" id="KW-1185">Reference proteome</keyword>
<accession>A0ABX8ZU43</accession>
<gene>
    <name evidence="2" type="ORF">K3162_00450</name>
</gene>
<dbReference type="Proteomes" id="UP000824300">
    <property type="component" value="Chromosome"/>
</dbReference>
<name>A0ABX8ZU43_9SPHN</name>
<protein>
    <recommendedName>
        <fullName evidence="4">Spore coat protein U domain-containing protein</fullName>
    </recommendedName>
</protein>
<evidence type="ECO:0008006" key="4">
    <source>
        <dbReference type="Google" id="ProtNLM"/>
    </source>
</evidence>
<evidence type="ECO:0000313" key="2">
    <source>
        <dbReference type="EMBL" id="QZD92556.1"/>
    </source>
</evidence>
<feature type="chain" id="PRO_5046878060" description="Spore coat protein U domain-containing protein" evidence="1">
    <location>
        <begin position="24"/>
        <end position="152"/>
    </location>
</feature>